<evidence type="ECO:0000256" key="1">
    <source>
        <dbReference type="SAM" id="SignalP"/>
    </source>
</evidence>
<evidence type="ECO:0000313" key="3">
    <source>
        <dbReference type="Proteomes" id="UP000789595"/>
    </source>
</evidence>
<gene>
    <name evidence="2" type="ORF">PECAL_5P22810</name>
</gene>
<dbReference type="Proteomes" id="UP000789595">
    <property type="component" value="Unassembled WGS sequence"/>
</dbReference>
<proteinExistence type="predicted"/>
<keyword evidence="3" id="KW-1185">Reference proteome</keyword>
<evidence type="ECO:0000313" key="2">
    <source>
        <dbReference type="EMBL" id="CAH0377757.1"/>
    </source>
</evidence>
<sequence length="165" mass="16089">MIKYLVIVLCCTPTACAGATDDKAVNEATVASKKIGAGLGIGGLAGAAVLPTFLLAIGLTPAGPVAGGWFAASQGAGVAAGSWMASWQSMAMFGSLAKSFAVGAGFTATGAGAGALTASKAEIDVRSLTRKIAGTTAAGARTAAAYTCDKAAKVYSYASDTLRGD</sequence>
<protein>
    <submittedName>
        <fullName evidence="2">Uncharacterized protein</fullName>
    </submittedName>
</protein>
<name>A0A8J2SV22_9STRA</name>
<feature type="chain" id="PRO_5035266650" evidence="1">
    <location>
        <begin position="18"/>
        <end position="165"/>
    </location>
</feature>
<feature type="signal peptide" evidence="1">
    <location>
        <begin position="1"/>
        <end position="17"/>
    </location>
</feature>
<organism evidence="2 3">
    <name type="scientific">Pelagomonas calceolata</name>
    <dbReference type="NCBI Taxonomy" id="35677"/>
    <lineage>
        <taxon>Eukaryota</taxon>
        <taxon>Sar</taxon>
        <taxon>Stramenopiles</taxon>
        <taxon>Ochrophyta</taxon>
        <taxon>Pelagophyceae</taxon>
        <taxon>Pelagomonadales</taxon>
        <taxon>Pelagomonadaceae</taxon>
        <taxon>Pelagomonas</taxon>
    </lineage>
</organism>
<dbReference type="EMBL" id="CAKKNE010000005">
    <property type="protein sequence ID" value="CAH0377757.1"/>
    <property type="molecule type" value="Genomic_DNA"/>
</dbReference>
<comment type="caution">
    <text evidence="2">The sequence shown here is derived from an EMBL/GenBank/DDBJ whole genome shotgun (WGS) entry which is preliminary data.</text>
</comment>
<dbReference type="AlphaFoldDB" id="A0A8J2SV22"/>
<keyword evidence="1" id="KW-0732">Signal</keyword>
<accession>A0A8J2SV22</accession>
<reference evidence="2" key="1">
    <citation type="submission" date="2021-11" db="EMBL/GenBank/DDBJ databases">
        <authorList>
            <consortium name="Genoscope - CEA"/>
            <person name="William W."/>
        </authorList>
    </citation>
    <scope>NUCLEOTIDE SEQUENCE</scope>
</reference>